<evidence type="ECO:0000313" key="3">
    <source>
        <dbReference type="Proteomes" id="UP000235371"/>
    </source>
</evidence>
<keyword evidence="3" id="KW-1185">Reference proteome</keyword>
<keyword evidence="1" id="KW-0472">Membrane</keyword>
<dbReference type="AlphaFoldDB" id="A0A2J6STH4"/>
<accession>A0A2J6STH4</accession>
<sequence length="71" mass="8093">MEDGEMTEHVIGNRSSFVSSTPVIIIHVIIDTIIIPLTTNIVDEVIVMIGRRFQFRLRRCFAHTSPRDNPS</sequence>
<dbReference type="InParanoid" id="A0A2J6STH4"/>
<name>A0A2J6STH4_9HELO</name>
<evidence type="ECO:0000256" key="1">
    <source>
        <dbReference type="SAM" id="Phobius"/>
    </source>
</evidence>
<evidence type="ECO:0000313" key="2">
    <source>
        <dbReference type="EMBL" id="PMD54047.1"/>
    </source>
</evidence>
<feature type="transmembrane region" description="Helical" evidence="1">
    <location>
        <begin position="24"/>
        <end position="49"/>
    </location>
</feature>
<gene>
    <name evidence="2" type="ORF">K444DRAFT_134591</name>
</gene>
<proteinExistence type="predicted"/>
<dbReference type="GeneID" id="36578569"/>
<dbReference type="RefSeq" id="XP_024730951.1">
    <property type="nucleotide sequence ID" value="XM_024870487.1"/>
</dbReference>
<reference evidence="2 3" key="1">
    <citation type="submission" date="2016-04" db="EMBL/GenBank/DDBJ databases">
        <title>A degradative enzymes factory behind the ericoid mycorrhizal symbiosis.</title>
        <authorList>
            <consortium name="DOE Joint Genome Institute"/>
            <person name="Martino E."/>
            <person name="Morin E."/>
            <person name="Grelet G."/>
            <person name="Kuo A."/>
            <person name="Kohler A."/>
            <person name="Daghino S."/>
            <person name="Barry K."/>
            <person name="Choi C."/>
            <person name="Cichocki N."/>
            <person name="Clum A."/>
            <person name="Copeland A."/>
            <person name="Hainaut M."/>
            <person name="Haridas S."/>
            <person name="Labutti K."/>
            <person name="Lindquist E."/>
            <person name="Lipzen A."/>
            <person name="Khouja H.-R."/>
            <person name="Murat C."/>
            <person name="Ohm R."/>
            <person name="Olson A."/>
            <person name="Spatafora J."/>
            <person name="Veneault-Fourrey C."/>
            <person name="Henrissat B."/>
            <person name="Grigoriev I."/>
            <person name="Martin F."/>
            <person name="Perotto S."/>
        </authorList>
    </citation>
    <scope>NUCLEOTIDE SEQUENCE [LARGE SCALE GENOMIC DNA]</scope>
    <source>
        <strain evidence="2 3">E</strain>
    </source>
</reference>
<organism evidence="2 3">
    <name type="scientific">Hyaloscypha bicolor E</name>
    <dbReference type="NCBI Taxonomy" id="1095630"/>
    <lineage>
        <taxon>Eukaryota</taxon>
        <taxon>Fungi</taxon>
        <taxon>Dikarya</taxon>
        <taxon>Ascomycota</taxon>
        <taxon>Pezizomycotina</taxon>
        <taxon>Leotiomycetes</taxon>
        <taxon>Helotiales</taxon>
        <taxon>Hyaloscyphaceae</taxon>
        <taxon>Hyaloscypha</taxon>
        <taxon>Hyaloscypha bicolor</taxon>
    </lineage>
</organism>
<keyword evidence="1" id="KW-0812">Transmembrane</keyword>
<dbReference type="EMBL" id="KZ613866">
    <property type="protein sequence ID" value="PMD54047.1"/>
    <property type="molecule type" value="Genomic_DNA"/>
</dbReference>
<protein>
    <submittedName>
        <fullName evidence="2">Uncharacterized protein</fullName>
    </submittedName>
</protein>
<keyword evidence="1" id="KW-1133">Transmembrane helix</keyword>
<dbReference type="Proteomes" id="UP000235371">
    <property type="component" value="Unassembled WGS sequence"/>
</dbReference>